<proteinExistence type="predicted"/>
<dbReference type="Proteomes" id="UP000830768">
    <property type="component" value="Chromosome 12"/>
</dbReference>
<dbReference type="EMBL" id="CP090040">
    <property type="protein sequence ID" value="UPL02986.1"/>
    <property type="molecule type" value="Genomic_DNA"/>
</dbReference>
<evidence type="ECO:0000313" key="2">
    <source>
        <dbReference type="Proteomes" id="UP000830768"/>
    </source>
</evidence>
<protein>
    <submittedName>
        <fullName evidence="1">Uncharacterized protein</fullName>
    </submittedName>
</protein>
<accession>A0ACD3ZPH9</accession>
<name>A0ACD3ZPH9_FUSSC</name>
<reference evidence="1" key="1">
    <citation type="submission" date="2021-11" db="EMBL/GenBank/DDBJ databases">
        <title>Fusarium solani-melongenae Genome sequencing and assembly.</title>
        <authorList>
            <person name="Xie S."/>
            <person name="Huang L."/>
            <person name="Zhang X."/>
        </authorList>
    </citation>
    <scope>NUCLEOTIDE SEQUENCE</scope>
    <source>
        <strain evidence="1">CRI 24-3</strain>
    </source>
</reference>
<sequence>MMISSLTYASGRPCIVKHQAVANSAASAQVAQNGAVGEALASEMLQRPIQSLTLATEDVVTDFYVSEVIDFDETWYLSMTLDRENCTPVVRVSRSRDGASGDCGSYKMGLNEGITSDLLCRISKHVGALPREEKNLKDILVRLHSLFVAKEATLLEINQLALGSDGTLTCLDANLSFDDAAEKRQPELFAMRDAKAEVSEEVEAQKHGLVYIKMDGDIGNVVNGAGLAMATNDAIALYGGRSLNFLDAGGQATKQTMQKAFEIVLRDERVKVILVNIYGGIIKCDMIAESIIGAAQELGPLRVPLVVRLQGTNSAEGLKILKDADLGFHVQSDFGKAAETAVQLSKSVKS</sequence>
<keyword evidence="2" id="KW-1185">Reference proteome</keyword>
<gene>
    <name evidence="1" type="ORF">LCI18_013920</name>
</gene>
<organism evidence="1 2">
    <name type="scientific">Fusarium solani subsp. cucurbitae</name>
    <name type="common">Neocosmosporum cucurbitae</name>
    <dbReference type="NCBI Taxonomy" id="2747967"/>
    <lineage>
        <taxon>Eukaryota</taxon>
        <taxon>Fungi</taxon>
        <taxon>Dikarya</taxon>
        <taxon>Ascomycota</taxon>
        <taxon>Pezizomycotina</taxon>
        <taxon>Sordariomycetes</taxon>
        <taxon>Hypocreomycetidae</taxon>
        <taxon>Hypocreales</taxon>
        <taxon>Nectriaceae</taxon>
        <taxon>Fusarium</taxon>
        <taxon>Fusarium solani species complex</taxon>
    </lineage>
</organism>
<evidence type="ECO:0000313" key="1">
    <source>
        <dbReference type="EMBL" id="UPL02986.1"/>
    </source>
</evidence>